<gene>
    <name evidence="1" type="ORF">ORQ98_08575</name>
</gene>
<dbReference type="EMBL" id="JAPMOU010000008">
    <property type="protein sequence ID" value="MDE1462024.1"/>
    <property type="molecule type" value="Genomic_DNA"/>
</dbReference>
<comment type="caution">
    <text evidence="1">The sequence shown here is derived from an EMBL/GenBank/DDBJ whole genome shotgun (WGS) entry which is preliminary data.</text>
</comment>
<evidence type="ECO:0000313" key="2">
    <source>
        <dbReference type="Proteomes" id="UP001528823"/>
    </source>
</evidence>
<organism evidence="1 2">
    <name type="scientific">Spartinivicinus poritis</name>
    <dbReference type="NCBI Taxonomy" id="2994640"/>
    <lineage>
        <taxon>Bacteria</taxon>
        <taxon>Pseudomonadati</taxon>
        <taxon>Pseudomonadota</taxon>
        <taxon>Gammaproteobacteria</taxon>
        <taxon>Oceanospirillales</taxon>
        <taxon>Zooshikellaceae</taxon>
        <taxon>Spartinivicinus</taxon>
    </lineage>
</organism>
<keyword evidence="2" id="KW-1185">Reference proteome</keyword>
<evidence type="ECO:0008006" key="3">
    <source>
        <dbReference type="Google" id="ProtNLM"/>
    </source>
</evidence>
<dbReference type="Proteomes" id="UP001528823">
    <property type="component" value="Unassembled WGS sequence"/>
</dbReference>
<sequence length="182" mass="20592">MNTSLLSFFKEEIFGLDDDEIETFLDKFQVDSICDSTNKNLEALALLDKSYSYDDAWRLGRILGAYEKASIDQYIVAKIITTDLAMKEVYFNFLAGYWDEAEANLNSAKSLVEFVAGVLPSDEWPLELATLSIEPIAVVYGNHKSSLMRDSKFMDSFSVITNYITTHNIESPAVELLRKISE</sequence>
<protein>
    <recommendedName>
        <fullName evidence="3">Transcriptional regulator</fullName>
    </recommendedName>
</protein>
<accession>A0ABT5U6N7</accession>
<evidence type="ECO:0000313" key="1">
    <source>
        <dbReference type="EMBL" id="MDE1462024.1"/>
    </source>
</evidence>
<name>A0ABT5U6N7_9GAMM</name>
<proteinExistence type="predicted"/>
<dbReference type="RefSeq" id="WP_274688383.1">
    <property type="nucleotide sequence ID" value="NZ_JAPMOU010000008.1"/>
</dbReference>
<reference evidence="1 2" key="1">
    <citation type="submission" date="2022-11" db="EMBL/GenBank/DDBJ databases">
        <title>Spartinivicinus poritis sp. nov., isolated from scleractinian coral Porites lutea.</title>
        <authorList>
            <person name="Zhang G."/>
            <person name="Cai L."/>
            <person name="Wei Q."/>
        </authorList>
    </citation>
    <scope>NUCLEOTIDE SEQUENCE [LARGE SCALE GENOMIC DNA]</scope>
    <source>
        <strain evidence="1 2">A2-2</strain>
    </source>
</reference>